<dbReference type="Pfam" id="PF00291">
    <property type="entry name" value="PALP"/>
    <property type="match status" value="1"/>
</dbReference>
<comment type="caution">
    <text evidence="14">The sequence shown here is derived from an EMBL/GenBank/DDBJ whole genome shotgun (WGS) entry which is preliminary data.</text>
</comment>
<proteinExistence type="inferred from homology"/>
<keyword evidence="8 12" id="KW-0198">Cysteine biosynthesis</keyword>
<sequence length="346" mass="36910">MEIMSTEAVSIAVNNDTNKNTDLQSAMHLANVSPQGRIFDDITQTIGNTPLVRLSRLSAKQQTKAQILAKVEYFNPAGSIKDRPALAMINALMLSETFNEKTQIIEATSGNNGVACAWICAMKGIPLTIVIPEHMSIERQKLIKHYGANVITTAKELGTKGAIDKAKALVASTEGAVMLDQFANQANPDMHFNSTAQEIWRDTNGKVDVLVAGVGTGGTITGIAKALKIRNPNLKVIAVEPASCPVLSEGRAGVHKIQGLSSGHVPDVLDVELLDEVIAISNEDAISYARELARVESLPVGISSGAAAYAAIQVAQRAEFAGKNVVTILADTAERYFSTDLFTQED</sequence>
<accession>A0A8H9IJK7</accession>
<dbReference type="InterPro" id="IPR050214">
    <property type="entry name" value="Cys_Synth/Cystath_Beta-Synth"/>
</dbReference>
<dbReference type="SUPFAM" id="SSF53686">
    <property type="entry name" value="Tryptophan synthase beta subunit-like PLP-dependent enzymes"/>
    <property type="match status" value="1"/>
</dbReference>
<name>A0A8H9IJK7_9ALTE</name>
<feature type="domain" description="Tryptophan synthase beta chain-like PALP" evidence="13">
    <location>
        <begin position="42"/>
        <end position="331"/>
    </location>
</feature>
<evidence type="ECO:0000256" key="4">
    <source>
        <dbReference type="ARBA" id="ARBA00012681"/>
    </source>
</evidence>
<evidence type="ECO:0000256" key="5">
    <source>
        <dbReference type="ARBA" id="ARBA00022605"/>
    </source>
</evidence>
<comment type="similarity">
    <text evidence="3 12">Belongs to the cysteine synthase/cystathionine beta-synthase family.</text>
</comment>
<evidence type="ECO:0000256" key="8">
    <source>
        <dbReference type="ARBA" id="ARBA00023192"/>
    </source>
</evidence>
<evidence type="ECO:0000256" key="11">
    <source>
        <dbReference type="PIRSR" id="PIRSR605856-51"/>
    </source>
</evidence>
<evidence type="ECO:0000313" key="14">
    <source>
        <dbReference type="EMBL" id="GGZ81723.1"/>
    </source>
</evidence>
<feature type="binding site" evidence="10">
    <location>
        <position position="303"/>
    </location>
    <ligand>
        <name>pyridoxal 5'-phosphate</name>
        <dbReference type="ChEBI" id="CHEBI:597326"/>
    </ligand>
</feature>
<comment type="catalytic activity">
    <reaction evidence="9 12">
        <text>O-acetyl-L-serine + hydrogen sulfide = L-cysteine + acetate</text>
        <dbReference type="Rhea" id="RHEA:14829"/>
        <dbReference type="ChEBI" id="CHEBI:29919"/>
        <dbReference type="ChEBI" id="CHEBI:30089"/>
        <dbReference type="ChEBI" id="CHEBI:35235"/>
        <dbReference type="ChEBI" id="CHEBI:58340"/>
        <dbReference type="EC" id="2.5.1.47"/>
    </reaction>
</comment>
<feature type="modified residue" description="N6-(pyridoxal phosphate)lysine" evidence="11">
    <location>
        <position position="81"/>
    </location>
</feature>
<evidence type="ECO:0000256" key="6">
    <source>
        <dbReference type="ARBA" id="ARBA00022679"/>
    </source>
</evidence>
<dbReference type="InterPro" id="IPR036052">
    <property type="entry name" value="TrpB-like_PALP_sf"/>
</dbReference>
<evidence type="ECO:0000256" key="12">
    <source>
        <dbReference type="RuleBase" id="RU003985"/>
    </source>
</evidence>
<keyword evidence="7 10" id="KW-0663">Pyridoxal phosphate</keyword>
<keyword evidence="5 12" id="KW-0028">Amino-acid biosynthesis</keyword>
<feature type="binding site" evidence="10">
    <location>
        <begin position="215"/>
        <end position="219"/>
    </location>
    <ligand>
        <name>pyridoxal 5'-phosphate</name>
        <dbReference type="ChEBI" id="CHEBI:597326"/>
    </ligand>
</feature>
<dbReference type="GO" id="GO:0005737">
    <property type="term" value="C:cytoplasm"/>
    <property type="evidence" value="ECO:0007669"/>
    <property type="project" value="UniProtKB-ARBA"/>
</dbReference>
<comment type="pathway">
    <text evidence="2">Amino-acid biosynthesis; L-cysteine biosynthesis; L-cysteine from L-serine: step 2/2.</text>
</comment>
<evidence type="ECO:0000256" key="3">
    <source>
        <dbReference type="ARBA" id="ARBA00007103"/>
    </source>
</evidence>
<dbReference type="EC" id="2.5.1.47" evidence="4 12"/>
<dbReference type="NCBIfam" id="TIGR01139">
    <property type="entry name" value="cysK"/>
    <property type="match status" value="1"/>
</dbReference>
<evidence type="ECO:0000256" key="10">
    <source>
        <dbReference type="PIRSR" id="PIRSR605856-50"/>
    </source>
</evidence>
<evidence type="ECO:0000256" key="1">
    <source>
        <dbReference type="ARBA" id="ARBA00001933"/>
    </source>
</evidence>
<feature type="binding site" evidence="10">
    <location>
        <position position="111"/>
    </location>
    <ligand>
        <name>pyridoxal 5'-phosphate</name>
        <dbReference type="ChEBI" id="CHEBI:597326"/>
    </ligand>
</feature>
<dbReference type="PROSITE" id="PS00901">
    <property type="entry name" value="CYS_SYNTHASE"/>
    <property type="match status" value="1"/>
</dbReference>
<dbReference type="AlphaFoldDB" id="A0A8H9IJK7"/>
<evidence type="ECO:0000313" key="15">
    <source>
        <dbReference type="Proteomes" id="UP000622604"/>
    </source>
</evidence>
<reference evidence="14" key="1">
    <citation type="journal article" date="2014" name="Int. J. Syst. Evol. Microbiol.">
        <title>Complete genome sequence of Corynebacterium casei LMG S-19264T (=DSM 44701T), isolated from a smear-ripened cheese.</title>
        <authorList>
            <consortium name="US DOE Joint Genome Institute (JGI-PGF)"/>
            <person name="Walter F."/>
            <person name="Albersmeier A."/>
            <person name="Kalinowski J."/>
            <person name="Ruckert C."/>
        </authorList>
    </citation>
    <scope>NUCLEOTIDE SEQUENCE</scope>
    <source>
        <strain evidence="14">KCTC 32337</strain>
    </source>
</reference>
<dbReference type="EMBL" id="BMZC01000019">
    <property type="protein sequence ID" value="GGZ81723.1"/>
    <property type="molecule type" value="Genomic_DNA"/>
</dbReference>
<keyword evidence="6 12" id="KW-0808">Transferase</keyword>
<dbReference type="NCBIfam" id="TIGR01136">
    <property type="entry name" value="cysKM"/>
    <property type="match status" value="1"/>
</dbReference>
<dbReference type="GO" id="GO:0006535">
    <property type="term" value="P:cysteine biosynthetic process from serine"/>
    <property type="evidence" value="ECO:0007669"/>
    <property type="project" value="UniProtKB-UniRule"/>
</dbReference>
<reference evidence="14" key="2">
    <citation type="submission" date="2020-09" db="EMBL/GenBank/DDBJ databases">
        <authorList>
            <person name="Sun Q."/>
            <person name="Kim S."/>
        </authorList>
    </citation>
    <scope>NUCLEOTIDE SEQUENCE</scope>
    <source>
        <strain evidence="14">KCTC 32337</strain>
    </source>
</reference>
<dbReference type="GO" id="GO:0004124">
    <property type="term" value="F:cysteine synthase activity"/>
    <property type="evidence" value="ECO:0007669"/>
    <property type="project" value="UniProtKB-UniRule"/>
</dbReference>
<gene>
    <name evidence="14" type="ORF">GCM10011274_44360</name>
</gene>
<evidence type="ECO:0000256" key="9">
    <source>
        <dbReference type="ARBA" id="ARBA00047931"/>
    </source>
</evidence>
<comment type="cofactor">
    <cofactor evidence="1 10 12">
        <name>pyridoxal 5'-phosphate</name>
        <dbReference type="ChEBI" id="CHEBI:597326"/>
    </cofactor>
</comment>
<evidence type="ECO:0000256" key="2">
    <source>
        <dbReference type="ARBA" id="ARBA00004962"/>
    </source>
</evidence>
<evidence type="ECO:0000256" key="7">
    <source>
        <dbReference type="ARBA" id="ARBA00022898"/>
    </source>
</evidence>
<dbReference type="CDD" id="cd01561">
    <property type="entry name" value="CBS_like"/>
    <property type="match status" value="1"/>
</dbReference>
<dbReference type="InterPro" id="IPR001216">
    <property type="entry name" value="P-phosphate_BS"/>
</dbReference>
<dbReference type="PANTHER" id="PTHR10314">
    <property type="entry name" value="CYSTATHIONINE BETA-SYNTHASE"/>
    <property type="match status" value="1"/>
</dbReference>
<organism evidence="14 15">
    <name type="scientific">Paraglaciecola chathamensis</name>
    <dbReference type="NCBI Taxonomy" id="368405"/>
    <lineage>
        <taxon>Bacteria</taxon>
        <taxon>Pseudomonadati</taxon>
        <taxon>Pseudomonadota</taxon>
        <taxon>Gammaproteobacteria</taxon>
        <taxon>Alteromonadales</taxon>
        <taxon>Alteromonadaceae</taxon>
        <taxon>Paraglaciecola</taxon>
    </lineage>
</organism>
<evidence type="ECO:0000259" key="13">
    <source>
        <dbReference type="Pfam" id="PF00291"/>
    </source>
</evidence>
<protein>
    <recommendedName>
        <fullName evidence="4 12">Cysteine synthase</fullName>
        <ecNumber evidence="4 12">2.5.1.47</ecNumber>
    </recommendedName>
</protein>
<dbReference type="FunFam" id="3.40.50.1100:FF:000067">
    <property type="entry name" value="Cysteine synthase"/>
    <property type="match status" value="1"/>
</dbReference>
<dbReference type="InterPro" id="IPR001926">
    <property type="entry name" value="TrpB-like_PALP"/>
</dbReference>
<dbReference type="InterPro" id="IPR005859">
    <property type="entry name" value="CysK"/>
</dbReference>
<dbReference type="Gene3D" id="3.40.50.1100">
    <property type="match status" value="2"/>
</dbReference>
<dbReference type="Proteomes" id="UP000622604">
    <property type="component" value="Unassembled WGS sequence"/>
</dbReference>
<dbReference type="InterPro" id="IPR005856">
    <property type="entry name" value="Cys_synth"/>
</dbReference>
<dbReference type="UniPathway" id="UPA00136">
    <property type="reaction ID" value="UER00200"/>
</dbReference>